<dbReference type="PANTHER" id="PTHR43174:SF1">
    <property type="entry name" value="UDP-N-ACETYLGLUCOSAMINE 2-EPIMERASE"/>
    <property type="match status" value="1"/>
</dbReference>
<evidence type="ECO:0000256" key="1">
    <source>
        <dbReference type="RuleBase" id="RU003513"/>
    </source>
</evidence>
<evidence type="ECO:0000313" key="3">
    <source>
        <dbReference type="EMBL" id="SIR15099.1"/>
    </source>
</evidence>
<comment type="similarity">
    <text evidence="1">Belongs to the UDP-N-acetylglucosamine 2-epimerase family.</text>
</comment>
<dbReference type="InterPro" id="IPR003331">
    <property type="entry name" value="UDP_GlcNAc_Epimerase_2_dom"/>
</dbReference>
<dbReference type="SUPFAM" id="SSF53756">
    <property type="entry name" value="UDP-Glycosyltransferase/glycogen phosphorylase"/>
    <property type="match status" value="1"/>
</dbReference>
<dbReference type="Proteomes" id="UP000185725">
    <property type="component" value="Unassembled WGS sequence"/>
</dbReference>
<comment type="caution">
    <text evidence="3">The sequence shown here is derived from an EMBL/GenBank/DDBJ whole genome shotgun (WGS) entry which is preliminary data.</text>
</comment>
<dbReference type="CDD" id="cd03786">
    <property type="entry name" value="GTB_UDP-GlcNAc_2-Epimerase"/>
    <property type="match status" value="1"/>
</dbReference>
<dbReference type="Pfam" id="PF02350">
    <property type="entry name" value="Epimerase_2"/>
    <property type="match status" value="1"/>
</dbReference>
<accession>A0ABY1K279</accession>
<dbReference type="Gene3D" id="3.40.50.2000">
    <property type="entry name" value="Glycogen Phosphorylase B"/>
    <property type="match status" value="2"/>
</dbReference>
<protein>
    <submittedName>
        <fullName evidence="3">UDP-N-acetylglucosamine 2-epimerase (Non-hydrolysing)</fullName>
    </submittedName>
</protein>
<evidence type="ECO:0000259" key="2">
    <source>
        <dbReference type="Pfam" id="PF02350"/>
    </source>
</evidence>
<keyword evidence="4" id="KW-1185">Reference proteome</keyword>
<keyword evidence="1" id="KW-0413">Isomerase</keyword>
<sequence>MPTAISYMKKLKVMTVVGTRPEIIRLSRVLDALDASEAVEHIIVHTGQNYDYELNQIFFEDLGLRKPDYFLEAAGKTATETVGNILIKIDPLLEELKPDAFLVLGDTNSCLCAIPAKKRHIPIFHMEAGNRCFDQRVPEETNRKIVDHTSDINLTYSDIAREYLLREGLPADRIIKTGSPMFEVLNHYLPQIDASNVLEKLNLEEGKFFVVSAHREENINSEKNFKGLMASLNAIAEKYQYTIIVSTHPRTQNMIDKMQIEMRPEIQFLKPLGFHDYNALQKRAYAVLSDSGTISEESSILNFRALNIRQAHERPEAMEEASVMMVGLSPERILQGLTQVLQQKIGTERNFRPVSDYSMPNVSEKVVRIIISYTDYIKRTVWSEEI</sequence>
<dbReference type="PANTHER" id="PTHR43174">
    <property type="entry name" value="UDP-N-ACETYLGLUCOSAMINE 2-EPIMERASE"/>
    <property type="match status" value="1"/>
</dbReference>
<proteinExistence type="inferred from homology"/>
<reference evidence="3 4" key="1">
    <citation type="submission" date="2017-01" db="EMBL/GenBank/DDBJ databases">
        <authorList>
            <person name="Varghese N."/>
            <person name="Submissions S."/>
        </authorList>
    </citation>
    <scope>NUCLEOTIDE SEQUENCE [LARGE SCALE GENOMIC DNA]</scope>
    <source>
        <strain evidence="3 4">ATCC 27950</strain>
    </source>
</reference>
<dbReference type="EMBL" id="FTMF01000013">
    <property type="protein sequence ID" value="SIR15099.1"/>
    <property type="molecule type" value="Genomic_DNA"/>
</dbReference>
<evidence type="ECO:0000313" key="4">
    <source>
        <dbReference type="Proteomes" id="UP000185725"/>
    </source>
</evidence>
<feature type="domain" description="UDP-N-acetylglucosamine 2-epimerase" evidence="2">
    <location>
        <begin position="32"/>
        <end position="370"/>
    </location>
</feature>
<dbReference type="NCBIfam" id="TIGR00236">
    <property type="entry name" value="wecB"/>
    <property type="match status" value="1"/>
</dbReference>
<dbReference type="InterPro" id="IPR029767">
    <property type="entry name" value="WecB-like"/>
</dbReference>
<name>A0ABY1K279_9FLAO</name>
<organism evidence="3 4">
    <name type="scientific">Chryseobacterium indoltheticum</name>
    <dbReference type="NCBI Taxonomy" id="254"/>
    <lineage>
        <taxon>Bacteria</taxon>
        <taxon>Pseudomonadati</taxon>
        <taxon>Bacteroidota</taxon>
        <taxon>Flavobacteriia</taxon>
        <taxon>Flavobacteriales</taxon>
        <taxon>Weeksellaceae</taxon>
        <taxon>Chryseobacterium group</taxon>
        <taxon>Chryseobacterium</taxon>
    </lineage>
</organism>
<gene>
    <name evidence="3" type="ORF">SAMN05421682_11377</name>
</gene>